<dbReference type="PANTHER" id="PTHR15976:SF16">
    <property type="entry name" value="ASTEROID DOMAIN-CONTAINING PROTEIN"/>
    <property type="match status" value="1"/>
</dbReference>
<gene>
    <name evidence="3" type="primary">fam120a</name>
    <name evidence="3" type="ORF">CDAR_513191</name>
</gene>
<feature type="region of interest" description="Disordered" evidence="2">
    <location>
        <begin position="873"/>
        <end position="948"/>
    </location>
</feature>
<proteinExistence type="inferred from homology"/>
<dbReference type="FunFam" id="3.40.50.1010:FF:000009">
    <property type="entry name" value="Constitutive coactivator of PPAR-gamma-like protein 1"/>
    <property type="match status" value="1"/>
</dbReference>
<dbReference type="EMBL" id="BPLQ01014056">
    <property type="protein sequence ID" value="GIY76868.1"/>
    <property type="molecule type" value="Genomic_DNA"/>
</dbReference>
<dbReference type="AlphaFoldDB" id="A0AAV4W395"/>
<dbReference type="Gene3D" id="3.40.50.1010">
    <property type="entry name" value="5'-nuclease"/>
    <property type="match status" value="1"/>
</dbReference>
<comment type="similarity">
    <text evidence="1">Belongs to the constitutive coactivator of PPAR-gamma family.</text>
</comment>
<dbReference type="SUPFAM" id="SSF88723">
    <property type="entry name" value="PIN domain-like"/>
    <property type="match status" value="1"/>
</dbReference>
<dbReference type="PANTHER" id="PTHR15976">
    <property type="entry name" value="CONSTITUTIVE COACTIVATOR OF PEROXISOME PROLIFERATOR-ACTIVATED RECEPTOR GAMMA"/>
    <property type="match status" value="1"/>
</dbReference>
<dbReference type="Proteomes" id="UP001054837">
    <property type="component" value="Unassembled WGS sequence"/>
</dbReference>
<dbReference type="InterPro" id="IPR029060">
    <property type="entry name" value="PIN-like_dom_sf"/>
</dbReference>
<dbReference type="CDD" id="cd18672">
    <property type="entry name" value="PIN_FAM120B-like"/>
    <property type="match status" value="1"/>
</dbReference>
<evidence type="ECO:0000313" key="3">
    <source>
        <dbReference type="EMBL" id="GIY76868.1"/>
    </source>
</evidence>
<feature type="region of interest" description="Disordered" evidence="2">
    <location>
        <begin position="968"/>
        <end position="995"/>
    </location>
</feature>
<comment type="caution">
    <text evidence="3">The sequence shown here is derived from an EMBL/GenBank/DDBJ whole genome shotgun (WGS) entry which is preliminary data.</text>
</comment>
<organism evidence="3 4">
    <name type="scientific">Caerostris darwini</name>
    <dbReference type="NCBI Taxonomy" id="1538125"/>
    <lineage>
        <taxon>Eukaryota</taxon>
        <taxon>Metazoa</taxon>
        <taxon>Ecdysozoa</taxon>
        <taxon>Arthropoda</taxon>
        <taxon>Chelicerata</taxon>
        <taxon>Arachnida</taxon>
        <taxon>Araneae</taxon>
        <taxon>Araneomorphae</taxon>
        <taxon>Entelegynae</taxon>
        <taxon>Araneoidea</taxon>
        <taxon>Araneidae</taxon>
        <taxon>Caerostris</taxon>
    </lineage>
</organism>
<keyword evidence="4" id="KW-1185">Reference proteome</keyword>
<accession>A0AAV4W395</accession>
<evidence type="ECO:0000256" key="2">
    <source>
        <dbReference type="SAM" id="MobiDB-lite"/>
    </source>
</evidence>
<evidence type="ECO:0000313" key="4">
    <source>
        <dbReference type="Proteomes" id="UP001054837"/>
    </source>
</evidence>
<sequence>MTIESFQRFIETFSPSACVPVDLVKIARNILLSNVGPRVEHDFRYRPPEIIPSPFCLVMDGECCLDRLYGGYFGDWVCGGQWNRMVDFLRTFFQVVNKHNIEITVFFNGASEPHRLNNWVEKQKSEKEKITQVLRHSSCKGTPPPKVWWVAPNGLRTCLRILLRHLKVNVVLTTNDHHQEVISYLKKYNYHGLLADDPEYIIFDPPRYFSSVQLKLTFKGCLETKEYILNEVTRCLNLHPSRICIVAALLGNHILSELDLATFHHSLCPDIKGKVSSNALIKAVVDYIRNLPSVDDLNEVAWQIFGSNDVERCEKFKQCVLYYSKDNQNAGSQYTKPSNAAFPILGSSDLSDVENANGRNSVGNRLCKTNKLPLLPTPRYSSDGSHFQDDDCGVKNSLSDSCSNALPNNDNESLSCQSKFASETDESEISSLQSIREALGKATHGAFYQLLSNQENSEYEMTSNFNLSGTNDLHSNHKHDSFPNSLDISRLETAVDNFSVKQNNENMKKATNPDVSSLPKVSTEVLRMSRERHQKGLMHPYIFQILSEGEIKIPVTFEDDTGMELPSPGLLFRPLRQMIYALLFNQHHLQFLSEQKKEKEGIEEKVPEIVIKEWIWSKSNKYNKPDYVPSVPLGWPVPTVTRLWFGSGPDDNKKRLQAFLTCMQSTNPMMVIPSYVPQHLIILCSVLRFLLSSPDNPFIYKYELDAFLVQAVDPHLMDTEYTQKLEVPLISPRGIMLASLFMNGVDHAIMANDACGAPISWLMCCPWLFFDGKIFHRKLLKANAAKNIADLCDNRFEEIKAVENMRTAILEGLTFKFLSPHPPLLSHILRPPLPNYPVQPPLSQGRGRGHQRVVPRGGQLEVAGVVVGSWGPNYGQGPRSPSRNIPPQIVSIGGAGRGRAVISNTSRRGFAAGKSSPPPGRQRTSSPTSPHHVGIGRGLPSPSHLGINRGTCGSPPCIGMSPDITTPPCAAGTRGIKTNLPRTSRSASSLESTNLSSHILGYEL</sequence>
<reference evidence="3 4" key="1">
    <citation type="submission" date="2021-06" db="EMBL/GenBank/DDBJ databases">
        <title>Caerostris darwini draft genome.</title>
        <authorList>
            <person name="Kono N."/>
            <person name="Arakawa K."/>
        </authorList>
    </citation>
    <scope>NUCLEOTIDE SEQUENCE [LARGE SCALE GENOMIC DNA]</scope>
</reference>
<feature type="compositionally biased region" description="Low complexity" evidence="2">
    <location>
        <begin position="982"/>
        <end position="995"/>
    </location>
</feature>
<dbReference type="GO" id="GO:0005634">
    <property type="term" value="C:nucleus"/>
    <property type="evidence" value="ECO:0007669"/>
    <property type="project" value="TreeGrafter"/>
</dbReference>
<name>A0AAV4W395_9ARAC</name>
<evidence type="ECO:0000256" key="1">
    <source>
        <dbReference type="ARBA" id="ARBA00009495"/>
    </source>
</evidence>
<protein>
    <submittedName>
        <fullName evidence="3">Constitutive coactivator of PPAR-gamma-like protein 1 homolog</fullName>
    </submittedName>
</protein>
<dbReference type="InterPro" id="IPR026784">
    <property type="entry name" value="Coact_PPARg"/>
</dbReference>